<comment type="caution">
    <text evidence="1">The sequence shown here is derived from an EMBL/GenBank/DDBJ whole genome shotgun (WGS) entry which is preliminary data.</text>
</comment>
<gene>
    <name evidence="1" type="ORF">NCS57_01323000</name>
</gene>
<evidence type="ECO:0000313" key="1">
    <source>
        <dbReference type="EMBL" id="KAI8652586.1"/>
    </source>
</evidence>
<proteinExistence type="predicted"/>
<name>A0ACC0QF15_9HYPO</name>
<keyword evidence="2" id="KW-1185">Reference proteome</keyword>
<dbReference type="Proteomes" id="UP001065298">
    <property type="component" value="Chromosome 11"/>
</dbReference>
<sequence>MSHGESSRRPSLRSETTDAPKSRRSRGQTLPEILGPPKHDHGRVLSRRIIRTDSEYEDSRTRRRPPLRPPAEMDRERRVSSDEESDSWESYSSSDDHFDLICNPRHTKDVSVRLEYDVFQDLDDELEEINRFVRRGEFGAAKAFFNENLLAHITSPWVFVQYAEMLFEMGDYKSLLLLDPEPVFRIMLSGIGDEHLEPIRRLEINWRLLKASCLSRSQHELGPVLDEICRPREIVPVREDVGSTEIRIICLAMTLMHLSNRRSVLVIELSRNLANWGNWKHVYELLQAQGRIWDFRDLFTTSCMYFGIESAEEQLLGSRSILQAIAEDWVLVMDDDESTLLAIIDLLTTIALHAFSHAEGQLLSKRYLVYASTLVETVMTKHPRYTKTRPFLQFIVAQSSISLQTGNGSQLPYSYLDDFPGLVSCASVLELPFYVPVHQENPGWNPPDLPESSIGPLQMTLEASRGLDDYRTQALCLKALAVRSREPSRFFEELVRLQKAIQQDMDGYLTTCLSKYLISNDRDSKEILLEELNRFGWWQETSNLLRPEKSCARDIIQQALSAPHQTHVSKSVEAGFRHYGSLSDSFKRFIEHMRMQQIPLPRPSTAFRLPPTPVFIPPRRPVSERQSAPGYHSDDSQDDSGEDHDTARMRRSRERMRAIPEEKEQQQVDHFTGATEDRIISGETRSPPLRIESRAPPTTSITSRPTIEDEARDERNHLD</sequence>
<accession>A0ACC0QF15</accession>
<evidence type="ECO:0000313" key="2">
    <source>
        <dbReference type="Proteomes" id="UP001065298"/>
    </source>
</evidence>
<organism evidence="1 2">
    <name type="scientific">Fusarium keratoplasticum</name>
    <dbReference type="NCBI Taxonomy" id="1328300"/>
    <lineage>
        <taxon>Eukaryota</taxon>
        <taxon>Fungi</taxon>
        <taxon>Dikarya</taxon>
        <taxon>Ascomycota</taxon>
        <taxon>Pezizomycotina</taxon>
        <taxon>Sordariomycetes</taxon>
        <taxon>Hypocreomycetidae</taxon>
        <taxon>Hypocreales</taxon>
        <taxon>Nectriaceae</taxon>
        <taxon>Fusarium</taxon>
        <taxon>Fusarium solani species complex</taxon>
    </lineage>
</organism>
<reference evidence="1" key="1">
    <citation type="submission" date="2022-06" db="EMBL/GenBank/DDBJ databases">
        <title>Fusarium solani species complex genomes reveal bases of compartmentalisation and animal pathogenesis.</title>
        <authorList>
            <person name="Tsai I.J."/>
        </authorList>
    </citation>
    <scope>NUCLEOTIDE SEQUENCE</scope>
    <source>
        <strain evidence="1">Fu6.1</strain>
    </source>
</reference>
<dbReference type="EMBL" id="CM046513">
    <property type="protein sequence ID" value="KAI8652586.1"/>
    <property type="molecule type" value="Genomic_DNA"/>
</dbReference>
<protein>
    <submittedName>
        <fullName evidence="1">Uncharacterized protein</fullName>
    </submittedName>
</protein>